<keyword evidence="2" id="KW-0236">DNA replication inhibitor</keyword>
<dbReference type="Pfam" id="PF12770">
    <property type="entry name" value="CHAT"/>
    <property type="match status" value="1"/>
</dbReference>
<dbReference type="InterPro" id="IPR044998">
    <property type="entry name" value="Timeless"/>
</dbReference>
<evidence type="ECO:0000256" key="2">
    <source>
        <dbReference type="ARBA" id="ARBA00022880"/>
    </source>
</evidence>
<evidence type="ECO:0000256" key="4">
    <source>
        <dbReference type="ARBA" id="ARBA00023306"/>
    </source>
</evidence>
<sequence>MEELYPGNPATCRDSPVHRGNQAAQVNSKKSHILDVKQIDGIEKALEYMNRLVVSAGSHAHADLPSRLEELSISYEDRFRQLGELDDINKAVGYMSRALFLTPEAHPSLIKRLDNLAMSYRIRFRRLGVLDDLQRAIRCRSRSVSLTPRGDPALRLRLDGLGTVLGERFQRLGGIEDLKAALGYMYQALSLTPLGHPDMPRQLDNLGVSHGIRFQRLGNLNDLDKAVECKSRAVALTPKTHPDFADRLGRLGVSYCIRFQRLGKAEDIEKAIECDFRAFSLTPGNHPTLPRKLDSLGVSYGIRFQRLGELNDLENAIKFKSRALSLTPKNHPELAGRLRSLGTSLGARFSRLDDLESLDNAVKHMSLALSLTPEGHPEMPIQLGSLADSHMARFQRLGELKDLEKAIEYKSRTLLLTPSGHPDLPGRIATLGACYTTRFQRLGELNDIEQSIKLHTQAASLTPEGHPESAIRSENLGLSHRIRFNRLGGLTDLNKAIDCHSRALFLTPDNHPHLPTRLEHLGQSYRIRFQRFDKSEDLEEAIKHTSRALYLTPERHPDLPTKLISLGILYGHRYQRLGALNDLEIAIKYKSRALSLTPDSHPNLSAHLESLGVSYGDRFQRLGELDDIERAINYVSRALTCTPMSHPNYLRQLQNLGVSHGVRFRLLGDISDLDKATEYKYRALSRTPSDHANFPRLLEGLGKAYGSRFLRLGELNDLEKAIECKSRAVALTPDDHPDLPFQLESLGISYGSRFQRLGKPEDLEKEVECKSRALSLTPEDHADLPSRLASLGTSYKNQFRHLGELNHLNKAIEYQSRAVSLTPTGSPSLPRRLDNLGSSHSIRFKSLEMVEDIKEALGYKSRALSLTPKTHPDFPERLKSLGDSHLDQFFHSFEPSHLRSSSKCFKDAAQSLVGPPRDRFAAALAWARLASVFKSSDVLKAYQTAVDLIPQYIWLGATTSQRYQDLQEISDFAAEAVSVALAACEYELAIEWIEHARCIVWSQISTLQTPLHRLQDAHPAIANQLQEVASRLRSAGLNVRISGVFDVEEPKLEEAAKEHRQFAEKYNSLLSQIRKFSGFEDFLRPKNVAELFGAARNGPVVAINCHSTSCDALIIRPGQTNVLHVPLPNFTYRKAQAARYDIYWSLKHSGLRKRGARRPMQEPELVEDGFRSTLSTLWENIVKPVLSALGFLQRLPGKDLPNITWCPTGALSFLPIHAAGDYDQPQASTSEYVISSYIPTLTCLLSSTEYMLHASPRILAVGQKATPGHQALPGTTEELDGIRRCTQAVGLECSQLVDDEATKLAVLDGMEQHEWVHLACHAFQDARNPLESGFFLHDGTLELAVINRRSFKHKGLAFLSACQTALGDELLPDEAVHLASGMLMAGYPSVVATMWSVMDDDAPFVADRFYEQLLKDRTRSSTLMSSDEGDVVDISSSESDSGDGSSRSGEQKDAKEATRRDILGPVIHSTVAALGGVETDATTGVTRYVLGDDCLGCLRDLKKLWRKDDTDDERTVARVFWETRVLQNDLVPILIETAGGDVVGDKRAVACADVIGAMTWPIDIAAELKELDEQLDERTDYATLVLAQLHYKEALARPEALKALQNIIMPCMAKDKRSRSERDSQVISLVLHIFRNLLLLKDPPRASSSLSASSTSLVSLQSRLLVSLRTTGLLDLFLTCASNADAPEFSEFSAVLLEITYLIIRGVGVRDVAKVREKVARKGEGGMLGDGEDEELKALLEQEKMQRKIAKRGAPTRHSRFGTTIALKANKEQYILHRQEAIKADPSDMIDMVKKKRAKKTVRVDEVGVFNPLSSEAHGALAMFAGKFVESCFNTFMSCVLKDIKSERPKYTEKDNLRLLFLTKWFLEFFLLVRENQEKERKQRGLFAGASELWPFGYVSEVVEHGWAPWVLRRMRAAVEEKPKLWVELHAGMDCLTQLLNLIILMAQDPDEATQEAAETLQHQLYYNGEALDVALESLRGYKDQSIAYLDSAVHLAFVLLRMLEKWALTQGEIYVRKKKKKSRAKKAKGVSEEEGIVDVESDEGEEKTTEDLVKEQMFVFEKYEAKFAQEDIAHACLVYLARWREFPSPEQMRRIVGLLHRQAVKAKAEGFFFKVSTLALFQSILKNQASLPKDQPYKDLVQLINFVLRRFFKNAQEHPLLLVEAFYPKNRGQWKAYSSYEPEVKPKSKPAGKAEVGVKKGFKTSEQIGIAVACLVEEDSKQLIDWVMDVLKRVGRQRQAIVEETDAVEEPPSDEDEEAAAARQAALQKKVPSQEAMDKFEEYRIPYLDDQQSEAATSNKYLKLLMRLVGFTCTDDDTLEPEWHVPKQLTPSELQTSQNVIEQYLANPIDLQGKKAKEHLTAKRTTRRKREEHEASSSSSEESKGLSDSGEDDFLPNDEASVQKRAARRAAREERRAAKRQRREERESKKRERKKKEVQIYKSAEVIVDSDAELGDDDVFFAKERELMEKAKQAGQGAYASATMLEHGTKRRRDKPAGQKRKGKRANDAEPSTEHGDEKNDNSEEEVPLTTKPRARPRPRPKPKQLSPEASPKGNVEDTGARSSGEDEEPAVRARPRPRPRIPVESDEE</sequence>
<feature type="domain" description="CHAT" evidence="7">
    <location>
        <begin position="1173"/>
        <end position="1423"/>
    </location>
</feature>
<dbReference type="Proteomes" id="UP000059188">
    <property type="component" value="Unassembled WGS sequence"/>
</dbReference>
<dbReference type="SUPFAM" id="SSF81901">
    <property type="entry name" value="HCP-like"/>
    <property type="match status" value="1"/>
</dbReference>
<protein>
    <submittedName>
        <fullName evidence="8">Topoisomerase 1-associated factor 1</fullName>
    </submittedName>
</protein>
<feature type="compositionally biased region" description="Basic and acidic residues" evidence="5">
    <location>
        <begin position="1449"/>
        <end position="1459"/>
    </location>
</feature>
<reference evidence="8 9" key="1">
    <citation type="submission" date="2014-11" db="EMBL/GenBank/DDBJ databases">
        <authorList>
            <person name="Wibberg Daniel"/>
        </authorList>
    </citation>
    <scope>NUCLEOTIDE SEQUENCE [LARGE SCALE GENOMIC DNA]</scope>
    <source>
        <strain evidence="8">Rhizoctonia solani AG1-IB 7/3/14</strain>
    </source>
</reference>
<dbReference type="Pfam" id="PF04821">
    <property type="entry name" value="TIMELESS"/>
    <property type="match status" value="1"/>
</dbReference>
<evidence type="ECO:0000313" key="8">
    <source>
        <dbReference type="EMBL" id="CEL53256.1"/>
    </source>
</evidence>
<dbReference type="SUPFAM" id="SSF48452">
    <property type="entry name" value="TPR-like"/>
    <property type="match status" value="1"/>
</dbReference>
<feature type="compositionally biased region" description="Acidic residues" evidence="5">
    <location>
        <begin position="2247"/>
        <end position="2260"/>
    </location>
</feature>
<dbReference type="STRING" id="1108050.A0A0B7F5A7"/>
<feature type="region of interest" description="Disordered" evidence="5">
    <location>
        <begin position="2247"/>
        <end position="2274"/>
    </location>
</feature>
<accession>A0A0B7F5A7</accession>
<feature type="region of interest" description="Disordered" evidence="5">
    <location>
        <begin position="2470"/>
        <end position="2590"/>
    </location>
</feature>
<evidence type="ECO:0000259" key="6">
    <source>
        <dbReference type="Pfam" id="PF04821"/>
    </source>
</evidence>
<dbReference type="InterPro" id="IPR024983">
    <property type="entry name" value="CHAT_dom"/>
</dbReference>
<feature type="compositionally biased region" description="Basic residues" evidence="5">
    <location>
        <begin position="2534"/>
        <end position="2544"/>
    </location>
</feature>
<feature type="compositionally biased region" description="Basic and acidic residues" evidence="5">
    <location>
        <begin position="2506"/>
        <end position="2523"/>
    </location>
</feature>
<feature type="compositionally biased region" description="Basic residues" evidence="5">
    <location>
        <begin position="2490"/>
        <end position="2505"/>
    </location>
</feature>
<dbReference type="PANTHER" id="PTHR22940">
    <property type="entry name" value="TIMEOUT/TIMELESS-2"/>
    <property type="match status" value="1"/>
</dbReference>
<dbReference type="InterPro" id="IPR006906">
    <property type="entry name" value="Timeless_N"/>
</dbReference>
<dbReference type="OrthoDB" id="310853at2759"/>
<feature type="domain" description="Timeless N-terminal" evidence="6">
    <location>
        <begin position="1487"/>
        <end position="1766"/>
    </location>
</feature>
<feature type="region of interest" description="Disordered" evidence="5">
    <location>
        <begin position="1424"/>
        <end position="1459"/>
    </location>
</feature>
<dbReference type="GO" id="GO:0043111">
    <property type="term" value="P:replication fork arrest"/>
    <property type="evidence" value="ECO:0007669"/>
    <property type="project" value="TreeGrafter"/>
</dbReference>
<dbReference type="GO" id="GO:0003677">
    <property type="term" value="F:DNA binding"/>
    <property type="evidence" value="ECO:0007669"/>
    <property type="project" value="TreeGrafter"/>
</dbReference>
<dbReference type="PANTHER" id="PTHR22940:SF4">
    <property type="entry name" value="PROTEIN TIMELESS HOMOLOG"/>
    <property type="match status" value="1"/>
</dbReference>
<dbReference type="GO" id="GO:0000076">
    <property type="term" value="P:DNA replication checkpoint signaling"/>
    <property type="evidence" value="ECO:0007669"/>
    <property type="project" value="TreeGrafter"/>
</dbReference>
<keyword evidence="9" id="KW-1185">Reference proteome</keyword>
<evidence type="ECO:0000256" key="3">
    <source>
        <dbReference type="ARBA" id="ARBA00023242"/>
    </source>
</evidence>
<dbReference type="GO" id="GO:0031298">
    <property type="term" value="C:replication fork protection complex"/>
    <property type="evidence" value="ECO:0007669"/>
    <property type="project" value="TreeGrafter"/>
</dbReference>
<gene>
    <name evidence="8" type="ORF">RSOLAG1IB_06222</name>
</gene>
<dbReference type="GO" id="GO:0006281">
    <property type="term" value="P:DNA repair"/>
    <property type="evidence" value="ECO:0007669"/>
    <property type="project" value="TreeGrafter"/>
</dbReference>
<evidence type="ECO:0000313" key="9">
    <source>
        <dbReference type="Proteomes" id="UP000059188"/>
    </source>
</evidence>
<keyword evidence="4" id="KW-0131">Cell cycle</keyword>
<feature type="compositionally biased region" description="Low complexity" evidence="5">
    <location>
        <begin position="1432"/>
        <end position="1448"/>
    </location>
</feature>
<evidence type="ECO:0000259" key="7">
    <source>
        <dbReference type="Pfam" id="PF12770"/>
    </source>
</evidence>
<feature type="compositionally biased region" description="Basic and acidic residues" evidence="5">
    <location>
        <begin position="2370"/>
        <end position="2386"/>
    </location>
</feature>
<comment type="subcellular location">
    <subcellularLocation>
        <location evidence="1">Nucleus</location>
    </subcellularLocation>
</comment>
<dbReference type="GO" id="GO:0016853">
    <property type="term" value="F:isomerase activity"/>
    <property type="evidence" value="ECO:0007669"/>
    <property type="project" value="UniProtKB-KW"/>
</dbReference>
<keyword evidence="8" id="KW-0413">Isomerase</keyword>
<dbReference type="EMBL" id="LN679111">
    <property type="protein sequence ID" value="CEL53256.1"/>
    <property type="molecule type" value="Genomic_DNA"/>
</dbReference>
<feature type="region of interest" description="Disordered" evidence="5">
    <location>
        <begin position="2353"/>
        <end position="2456"/>
    </location>
</feature>
<proteinExistence type="predicted"/>
<dbReference type="InterPro" id="IPR011990">
    <property type="entry name" value="TPR-like_helical_dom_sf"/>
</dbReference>
<organism evidence="8 9">
    <name type="scientific">Thanatephorus cucumeris (strain AG1-IB / isolate 7/3/14)</name>
    <name type="common">Lettuce bottom rot fungus</name>
    <name type="synonym">Rhizoctonia solani</name>
    <dbReference type="NCBI Taxonomy" id="1108050"/>
    <lineage>
        <taxon>Eukaryota</taxon>
        <taxon>Fungi</taxon>
        <taxon>Dikarya</taxon>
        <taxon>Basidiomycota</taxon>
        <taxon>Agaricomycotina</taxon>
        <taxon>Agaricomycetes</taxon>
        <taxon>Cantharellales</taxon>
        <taxon>Ceratobasidiaceae</taxon>
        <taxon>Rhizoctonia</taxon>
        <taxon>Rhizoctonia solani AG-1</taxon>
    </lineage>
</organism>
<keyword evidence="3" id="KW-0539">Nucleus</keyword>
<evidence type="ECO:0000256" key="5">
    <source>
        <dbReference type="SAM" id="MobiDB-lite"/>
    </source>
</evidence>
<evidence type="ECO:0000256" key="1">
    <source>
        <dbReference type="ARBA" id="ARBA00004123"/>
    </source>
</evidence>
<feature type="compositionally biased region" description="Basic and acidic residues" evidence="5">
    <location>
        <begin position="2411"/>
        <end position="2440"/>
    </location>
</feature>
<name>A0A0B7F5A7_THACB</name>
<feature type="compositionally biased region" description="Basic and acidic residues" evidence="5">
    <location>
        <begin position="2353"/>
        <end position="2362"/>
    </location>
</feature>
<dbReference type="Gene3D" id="1.25.40.10">
    <property type="entry name" value="Tetratricopeptide repeat domain"/>
    <property type="match status" value="4"/>
</dbReference>